<comment type="subunit">
    <text evidence="5">Homodimer. Polymerizes to form a dynamic ring structure in a strictly GTP-dependent manner. Interacts directly with several other division proteins.</text>
</comment>
<dbReference type="NCBIfam" id="TIGR00065">
    <property type="entry name" value="ftsZ"/>
    <property type="match status" value="1"/>
</dbReference>
<evidence type="ECO:0000256" key="5">
    <source>
        <dbReference type="HAMAP-Rule" id="MF_00909"/>
    </source>
</evidence>
<feature type="domain" description="Tubulin/FtsZ 2-layer sandwich" evidence="10">
    <location>
        <begin position="211"/>
        <end position="329"/>
    </location>
</feature>
<evidence type="ECO:0000256" key="7">
    <source>
        <dbReference type="RuleBase" id="RU000631"/>
    </source>
</evidence>
<dbReference type="OrthoDB" id="9813375at2"/>
<dbReference type="GO" id="GO:0043093">
    <property type="term" value="P:FtsZ-dependent cytokinesis"/>
    <property type="evidence" value="ECO:0007669"/>
    <property type="project" value="UniProtKB-UniRule"/>
</dbReference>
<dbReference type="Pfam" id="PF00091">
    <property type="entry name" value="Tubulin"/>
    <property type="match status" value="1"/>
</dbReference>
<dbReference type="GO" id="GO:0005525">
    <property type="term" value="F:GTP binding"/>
    <property type="evidence" value="ECO:0007669"/>
    <property type="project" value="UniProtKB-UniRule"/>
</dbReference>
<dbReference type="SUPFAM" id="SSF52490">
    <property type="entry name" value="Tubulin nucleotide-binding domain-like"/>
    <property type="match status" value="1"/>
</dbReference>
<dbReference type="HAMAP" id="MF_00909">
    <property type="entry name" value="FtsZ"/>
    <property type="match status" value="1"/>
</dbReference>
<dbReference type="PANTHER" id="PTHR30314">
    <property type="entry name" value="CELL DIVISION PROTEIN FTSZ-RELATED"/>
    <property type="match status" value="1"/>
</dbReference>
<dbReference type="RefSeq" id="WP_147848825.1">
    <property type="nucleotide sequence ID" value="NZ_VDUZ01000024.1"/>
</dbReference>
<comment type="caution">
    <text evidence="11">The sequence shown here is derived from an EMBL/GenBank/DDBJ whole genome shotgun (WGS) entry which is preliminary data.</text>
</comment>
<feature type="compositionally biased region" description="Low complexity" evidence="8">
    <location>
        <begin position="469"/>
        <end position="491"/>
    </location>
</feature>
<keyword evidence="12" id="KW-1185">Reference proteome</keyword>
<dbReference type="PANTHER" id="PTHR30314:SF3">
    <property type="entry name" value="MITOCHONDRIAL DIVISION PROTEIN FSZA"/>
    <property type="match status" value="1"/>
</dbReference>
<reference evidence="11 12" key="1">
    <citation type="submission" date="2019-06" db="EMBL/GenBank/DDBJ databases">
        <title>New taxonomy in bacterial strain CC-CFT640, isolated from vineyard.</title>
        <authorList>
            <person name="Lin S.-Y."/>
            <person name="Tsai C.-F."/>
            <person name="Young C.-C."/>
        </authorList>
    </citation>
    <scope>NUCLEOTIDE SEQUENCE [LARGE SCALE GENOMIC DNA]</scope>
    <source>
        <strain evidence="11 12">CC-CFT640</strain>
    </source>
</reference>
<organism evidence="11 12">
    <name type="scientific">Vineibacter terrae</name>
    <dbReference type="NCBI Taxonomy" id="2586908"/>
    <lineage>
        <taxon>Bacteria</taxon>
        <taxon>Pseudomonadati</taxon>
        <taxon>Pseudomonadota</taxon>
        <taxon>Alphaproteobacteria</taxon>
        <taxon>Hyphomicrobiales</taxon>
        <taxon>Vineibacter</taxon>
    </lineage>
</organism>
<feature type="domain" description="Tubulin/FtsZ GTPase" evidence="9">
    <location>
        <begin position="17"/>
        <end position="209"/>
    </location>
</feature>
<dbReference type="Gene3D" id="3.30.1330.20">
    <property type="entry name" value="Tubulin/FtsZ, C-terminal domain"/>
    <property type="match status" value="1"/>
</dbReference>
<evidence type="ECO:0000313" key="11">
    <source>
        <dbReference type="EMBL" id="TXL73551.1"/>
    </source>
</evidence>
<dbReference type="PROSITE" id="PS01134">
    <property type="entry name" value="FTSZ_1"/>
    <property type="match status" value="1"/>
</dbReference>
<dbReference type="Gene3D" id="3.40.50.1440">
    <property type="entry name" value="Tubulin/FtsZ, GTPase domain"/>
    <property type="match status" value="1"/>
</dbReference>
<dbReference type="InterPro" id="IPR000158">
    <property type="entry name" value="Cell_div_FtsZ"/>
</dbReference>
<dbReference type="SMART" id="SM00865">
    <property type="entry name" value="Tubulin_C"/>
    <property type="match status" value="1"/>
</dbReference>
<evidence type="ECO:0000259" key="10">
    <source>
        <dbReference type="SMART" id="SM00865"/>
    </source>
</evidence>
<dbReference type="AlphaFoldDB" id="A0A5C8PJ46"/>
<dbReference type="GO" id="GO:0032153">
    <property type="term" value="C:cell division site"/>
    <property type="evidence" value="ECO:0007669"/>
    <property type="project" value="UniProtKB-UniRule"/>
</dbReference>
<accession>A0A5C8PJ46</accession>
<feature type="binding site" evidence="5">
    <location>
        <position position="143"/>
    </location>
    <ligand>
        <name>GTP</name>
        <dbReference type="ChEBI" id="CHEBI:37565"/>
    </ligand>
</feature>
<dbReference type="InterPro" id="IPR045061">
    <property type="entry name" value="FtsZ/CetZ"/>
</dbReference>
<dbReference type="InterPro" id="IPR036525">
    <property type="entry name" value="Tubulin/FtsZ_GTPase_sf"/>
</dbReference>
<proteinExistence type="inferred from homology"/>
<keyword evidence="3 5" id="KW-0547">Nucleotide-binding</keyword>
<evidence type="ECO:0000259" key="9">
    <source>
        <dbReference type="SMART" id="SM00864"/>
    </source>
</evidence>
<feature type="binding site" evidence="5">
    <location>
        <position position="191"/>
    </location>
    <ligand>
        <name>GTP</name>
        <dbReference type="ChEBI" id="CHEBI:37565"/>
    </ligand>
</feature>
<keyword evidence="5 7" id="KW-0717">Septation</keyword>
<comment type="similarity">
    <text evidence="1 5 7">Belongs to the FtsZ family.</text>
</comment>
<name>A0A5C8PJ46_9HYPH</name>
<evidence type="ECO:0000256" key="8">
    <source>
        <dbReference type="SAM" id="MobiDB-lite"/>
    </source>
</evidence>
<feature type="binding site" evidence="5">
    <location>
        <begin position="25"/>
        <end position="29"/>
    </location>
    <ligand>
        <name>GTP</name>
        <dbReference type="ChEBI" id="CHEBI:37565"/>
    </ligand>
</feature>
<dbReference type="GO" id="GO:0000917">
    <property type="term" value="P:division septum assembly"/>
    <property type="evidence" value="ECO:0007669"/>
    <property type="project" value="UniProtKB-KW"/>
</dbReference>
<dbReference type="GO" id="GO:0005737">
    <property type="term" value="C:cytoplasm"/>
    <property type="evidence" value="ECO:0007669"/>
    <property type="project" value="UniProtKB-SubCell"/>
</dbReference>
<keyword evidence="5 7" id="KW-0131">Cell cycle</keyword>
<dbReference type="InterPro" id="IPR018316">
    <property type="entry name" value="Tubulin/FtsZ_2-layer-sand-dom"/>
</dbReference>
<dbReference type="InterPro" id="IPR008280">
    <property type="entry name" value="Tub_FtsZ_C"/>
</dbReference>
<dbReference type="Pfam" id="PF12327">
    <property type="entry name" value="FtsZ_C"/>
    <property type="match status" value="1"/>
</dbReference>
<dbReference type="FunFam" id="3.40.50.1440:FF:000001">
    <property type="entry name" value="Cell division protein FtsZ"/>
    <property type="match status" value="1"/>
</dbReference>
<dbReference type="EMBL" id="VDUZ01000024">
    <property type="protein sequence ID" value="TXL73551.1"/>
    <property type="molecule type" value="Genomic_DNA"/>
</dbReference>
<dbReference type="InterPro" id="IPR037103">
    <property type="entry name" value="Tubulin/FtsZ-like_C"/>
</dbReference>
<dbReference type="PRINTS" id="PR00423">
    <property type="entry name" value="CELLDVISFTSZ"/>
</dbReference>
<keyword evidence="5 7" id="KW-0132">Cell division</keyword>
<dbReference type="FunFam" id="3.30.1330.20:FF:000011">
    <property type="entry name" value="Cell division protein FtsZ"/>
    <property type="match status" value="1"/>
</dbReference>
<dbReference type="Proteomes" id="UP000321638">
    <property type="component" value="Unassembled WGS sequence"/>
</dbReference>
<evidence type="ECO:0000256" key="4">
    <source>
        <dbReference type="ARBA" id="ARBA00023134"/>
    </source>
</evidence>
<dbReference type="GO" id="GO:0051258">
    <property type="term" value="P:protein polymerization"/>
    <property type="evidence" value="ECO:0007669"/>
    <property type="project" value="UniProtKB-UniRule"/>
</dbReference>
<comment type="subcellular location">
    <subcellularLocation>
        <location evidence="5">Cytoplasm</location>
    </subcellularLocation>
    <text evidence="5">Assembles at midcell at the inner surface of the cytoplasmic membrane.</text>
</comment>
<feature type="compositionally biased region" description="Pro residues" evidence="8">
    <location>
        <begin position="528"/>
        <end position="538"/>
    </location>
</feature>
<dbReference type="SMART" id="SM00864">
    <property type="entry name" value="Tubulin"/>
    <property type="match status" value="1"/>
</dbReference>
<keyword evidence="4 5" id="KW-0342">GTP-binding</keyword>
<dbReference type="SUPFAM" id="SSF55307">
    <property type="entry name" value="Tubulin C-terminal domain-like"/>
    <property type="match status" value="1"/>
</dbReference>
<evidence type="ECO:0000313" key="12">
    <source>
        <dbReference type="Proteomes" id="UP000321638"/>
    </source>
</evidence>
<dbReference type="InterPro" id="IPR024757">
    <property type="entry name" value="FtsZ_C"/>
</dbReference>
<dbReference type="GO" id="GO:0003924">
    <property type="term" value="F:GTPase activity"/>
    <property type="evidence" value="ECO:0007669"/>
    <property type="project" value="UniProtKB-UniRule"/>
</dbReference>
<feature type="binding site" evidence="5">
    <location>
        <position position="147"/>
    </location>
    <ligand>
        <name>GTP</name>
        <dbReference type="ChEBI" id="CHEBI:37565"/>
    </ligand>
</feature>
<feature type="region of interest" description="Disordered" evidence="8">
    <location>
        <begin position="455"/>
        <end position="491"/>
    </location>
</feature>
<dbReference type="InterPro" id="IPR020805">
    <property type="entry name" value="Cell_div_FtsZ_CS"/>
</dbReference>
<dbReference type="InterPro" id="IPR003008">
    <property type="entry name" value="Tubulin_FtsZ_GTPase"/>
</dbReference>
<dbReference type="CDD" id="cd02201">
    <property type="entry name" value="FtsZ_type1"/>
    <property type="match status" value="1"/>
</dbReference>
<gene>
    <name evidence="5 11" type="primary">ftsZ</name>
    <name evidence="11" type="ORF">FHP25_20430</name>
</gene>
<comment type="function">
    <text evidence="5 7">Essential cell division protein that forms a contractile ring structure (Z ring) at the future cell division site. The regulation of the ring assembly controls the timing and the location of cell division. One of the functions of the FtsZ ring is to recruit other cell division proteins to the septum to produce a new cell wall between the dividing cells. Binds GTP and shows GTPase activity.</text>
</comment>
<protein>
    <recommendedName>
        <fullName evidence="5 6">Cell division protein FtsZ</fullName>
    </recommendedName>
</protein>
<evidence type="ECO:0000256" key="3">
    <source>
        <dbReference type="ARBA" id="ARBA00022741"/>
    </source>
</evidence>
<feature type="binding site" evidence="5">
    <location>
        <begin position="112"/>
        <end position="114"/>
    </location>
    <ligand>
        <name>GTP</name>
        <dbReference type="ChEBI" id="CHEBI:37565"/>
    </ligand>
</feature>
<feature type="region of interest" description="Disordered" evidence="8">
    <location>
        <begin position="526"/>
        <end position="577"/>
    </location>
</feature>
<evidence type="ECO:0000256" key="2">
    <source>
        <dbReference type="ARBA" id="ARBA00022490"/>
    </source>
</evidence>
<evidence type="ECO:0000256" key="1">
    <source>
        <dbReference type="ARBA" id="ARBA00009690"/>
    </source>
</evidence>
<keyword evidence="2 5" id="KW-0963">Cytoplasm</keyword>
<sequence>MTISLSLPQSESDLKPRITVIGVGGAGGNAVNNMISSSLEGVEFVVANTDAQALGQSLADRRIQLGISITQGLGAGARPGVGKQAAEEALPELMKALEGSNMVFVTAGMGGGTGTGAAPVIAQAARDQGILTVGVVTKPFHFEGRRRMAMADDGIIELEKFVDTLIIIPNQNLFKIANEKTTFADAFKMADDVLYSGVRGVTDLMVMPGLINLDFADIRTVMGEMGKAMMGTGEAEGSDRAKAAAEAAISNPLLEDSSMKGAKGVLINITGGLDMTLLEVDEAANRIREEVDPDADIIFGSTFDAGMQGRMRVSVVATGISAAVMHQPEPKYLTIDRPNLPTGQPHLQQRVARPVGGTPVMAPMAAYAPAPAPMPVAAAPAPAPVEAAPVVAAAPPPPVAAVEPVAAVAEAPALAVYEEPMAAAPAPAPHHEGELPLVQPAAAVAAAPAVAAVPPAARAPSQHDWRLSTRPTPVSRPAAAAAATAASRSEAARSPNIFQRITGLVGGGRPPGPAAALQVEPVIGTRPADPPAPAPTPLRPVASAQPKIAGLDSADRAKAARDEDDLQIPAFLRRQAN</sequence>
<dbReference type="PROSITE" id="PS01135">
    <property type="entry name" value="FTSZ_2"/>
    <property type="match status" value="1"/>
</dbReference>
<evidence type="ECO:0000256" key="6">
    <source>
        <dbReference type="NCBIfam" id="TIGR00065"/>
    </source>
</evidence>